<accession>A0A4C1SYP1</accession>
<reference evidence="1 2" key="1">
    <citation type="journal article" date="2019" name="Commun. Biol.">
        <title>The bagworm genome reveals a unique fibroin gene that provides high tensile strength.</title>
        <authorList>
            <person name="Kono N."/>
            <person name="Nakamura H."/>
            <person name="Ohtoshi R."/>
            <person name="Tomita M."/>
            <person name="Numata K."/>
            <person name="Arakawa K."/>
        </authorList>
    </citation>
    <scope>NUCLEOTIDE SEQUENCE [LARGE SCALE GENOMIC DNA]</scope>
</reference>
<evidence type="ECO:0000313" key="2">
    <source>
        <dbReference type="Proteomes" id="UP000299102"/>
    </source>
</evidence>
<dbReference type="EMBL" id="BGZK01000026">
    <property type="protein sequence ID" value="GBP07373.1"/>
    <property type="molecule type" value="Genomic_DNA"/>
</dbReference>
<comment type="caution">
    <text evidence="1">The sequence shown here is derived from an EMBL/GenBank/DDBJ whole genome shotgun (WGS) entry which is preliminary data.</text>
</comment>
<keyword evidence="2" id="KW-1185">Reference proteome</keyword>
<name>A0A4C1SYP1_EUMVA</name>
<sequence length="115" mass="12100">MTSQGRWGSALRLLRGRGSCGAPITGRVTPGGGSWRYCERCTKIVETAVNTRAASERERYLGGAGAEGGAYLKSFVSVNNKPNISGAAAGHLDAVNLALCLRFVTLKIGSRMQLA</sequence>
<proteinExistence type="predicted"/>
<protein>
    <submittedName>
        <fullName evidence="1">Uncharacterized protein</fullName>
    </submittedName>
</protein>
<dbReference type="AlphaFoldDB" id="A0A4C1SYP1"/>
<gene>
    <name evidence="1" type="ORF">EVAR_4754_1</name>
</gene>
<evidence type="ECO:0000313" key="1">
    <source>
        <dbReference type="EMBL" id="GBP07373.1"/>
    </source>
</evidence>
<dbReference type="Proteomes" id="UP000299102">
    <property type="component" value="Unassembled WGS sequence"/>
</dbReference>
<organism evidence="1 2">
    <name type="scientific">Eumeta variegata</name>
    <name type="common">Bagworm moth</name>
    <name type="synonym">Eumeta japonica</name>
    <dbReference type="NCBI Taxonomy" id="151549"/>
    <lineage>
        <taxon>Eukaryota</taxon>
        <taxon>Metazoa</taxon>
        <taxon>Ecdysozoa</taxon>
        <taxon>Arthropoda</taxon>
        <taxon>Hexapoda</taxon>
        <taxon>Insecta</taxon>
        <taxon>Pterygota</taxon>
        <taxon>Neoptera</taxon>
        <taxon>Endopterygota</taxon>
        <taxon>Lepidoptera</taxon>
        <taxon>Glossata</taxon>
        <taxon>Ditrysia</taxon>
        <taxon>Tineoidea</taxon>
        <taxon>Psychidae</taxon>
        <taxon>Oiketicinae</taxon>
        <taxon>Eumeta</taxon>
    </lineage>
</organism>